<dbReference type="RefSeq" id="WP_373635694.1">
    <property type="nucleotide sequence ID" value="NZ_CP151767.2"/>
</dbReference>
<dbReference type="GO" id="GO:0009882">
    <property type="term" value="F:blue light photoreceptor activity"/>
    <property type="evidence" value="ECO:0007669"/>
    <property type="project" value="InterPro"/>
</dbReference>
<dbReference type="InterPro" id="IPR036046">
    <property type="entry name" value="Acylphosphatase-like_dom_sf"/>
</dbReference>
<dbReference type="Proteomes" id="UP001470809">
    <property type="component" value="Chromosome"/>
</dbReference>
<evidence type="ECO:0000313" key="3">
    <source>
        <dbReference type="Proteomes" id="UP001470809"/>
    </source>
</evidence>
<sequence length="158" mass="17966">MIVPLQKYFHASLNPTGCQTITNLIQIVYASQPFGYDEPTLAGILLDARRCNKRDDVTGALVCRHDIYLQLLEGPEDAVRAAYSRIRRDDRHAGIKELVNHKIQSRLFASWAMLHDPAKTWIWTEEEIANAALDRAEPTEIIKVFKDLSDRSEKPAAH</sequence>
<gene>
    <name evidence="2" type="ORF">AABB31_09320</name>
</gene>
<dbReference type="Pfam" id="PF04940">
    <property type="entry name" value="BLUF"/>
    <property type="match status" value="1"/>
</dbReference>
<reference evidence="2" key="1">
    <citation type="submission" date="2024-08" db="EMBL/GenBank/DDBJ databases">
        <title>Phylogenomic analyses of a clade within the roseobacter group suggest taxonomic reassignments of species of the genera Aestuariivita, Citreicella, Loktanella, Nautella, Pelagibaca, Ruegeria, Thalassobius, Thiobacimonas and Tropicibacter, and the proposal o.</title>
        <authorList>
            <person name="Jeon C.O."/>
        </authorList>
    </citation>
    <scope>NUCLEOTIDE SEQUENCE</scope>
    <source>
        <strain evidence="2">SS1-5</strain>
    </source>
</reference>
<organism evidence="2 3">
    <name type="scientific">Yoonia rhodophyticola</name>
    <dbReference type="NCBI Taxonomy" id="3137370"/>
    <lineage>
        <taxon>Bacteria</taxon>
        <taxon>Pseudomonadati</taxon>
        <taxon>Pseudomonadota</taxon>
        <taxon>Alphaproteobacteria</taxon>
        <taxon>Rhodobacterales</taxon>
        <taxon>Paracoccaceae</taxon>
        <taxon>Yoonia</taxon>
    </lineage>
</organism>
<dbReference type="EMBL" id="CP151767">
    <property type="protein sequence ID" value="WZU69036.2"/>
    <property type="molecule type" value="Genomic_DNA"/>
</dbReference>
<dbReference type="InterPro" id="IPR007024">
    <property type="entry name" value="BLUF_domain"/>
</dbReference>
<dbReference type="AlphaFoldDB" id="A0AAN0MCB8"/>
<feature type="domain" description="BLUF" evidence="1">
    <location>
        <begin position="24"/>
        <end position="114"/>
    </location>
</feature>
<dbReference type="SUPFAM" id="SSF54975">
    <property type="entry name" value="Acylphosphatase/BLUF domain-like"/>
    <property type="match status" value="1"/>
</dbReference>
<keyword evidence="3" id="KW-1185">Reference proteome</keyword>
<dbReference type="KEGG" id="yrh:AABB31_09320"/>
<evidence type="ECO:0000313" key="2">
    <source>
        <dbReference type="EMBL" id="WZU69036.2"/>
    </source>
</evidence>
<protein>
    <submittedName>
        <fullName evidence="2">BLUF domain-containing protein</fullName>
    </submittedName>
</protein>
<dbReference type="SMART" id="SM01034">
    <property type="entry name" value="BLUF"/>
    <property type="match status" value="1"/>
</dbReference>
<name>A0AAN0MCB8_9RHOB</name>
<proteinExistence type="predicted"/>
<accession>A0AAN0MCB8</accession>
<evidence type="ECO:0000259" key="1">
    <source>
        <dbReference type="PROSITE" id="PS50925"/>
    </source>
</evidence>
<dbReference type="GO" id="GO:0071949">
    <property type="term" value="F:FAD binding"/>
    <property type="evidence" value="ECO:0007669"/>
    <property type="project" value="InterPro"/>
</dbReference>
<dbReference type="Gene3D" id="3.30.70.100">
    <property type="match status" value="1"/>
</dbReference>
<dbReference type="PROSITE" id="PS50925">
    <property type="entry name" value="BLUF"/>
    <property type="match status" value="1"/>
</dbReference>